<dbReference type="PANTHER" id="PTHR42796:SF4">
    <property type="entry name" value="FUMARYLACETOACETATE HYDROLASE DOMAIN-CONTAINING PROTEIN 2A"/>
    <property type="match status" value="1"/>
</dbReference>
<evidence type="ECO:0000256" key="1">
    <source>
        <dbReference type="ARBA" id="ARBA00010211"/>
    </source>
</evidence>
<protein>
    <submittedName>
        <fullName evidence="4">Fumarylacetoacetate hydrolase family protein</fullName>
    </submittedName>
</protein>
<reference evidence="5" key="1">
    <citation type="journal article" date="2019" name="Int. J. Syst. Evol. Microbiol.">
        <title>The Global Catalogue of Microorganisms (GCM) 10K type strain sequencing project: providing services to taxonomists for standard genome sequencing and annotation.</title>
        <authorList>
            <consortium name="The Broad Institute Genomics Platform"/>
            <consortium name="The Broad Institute Genome Sequencing Center for Infectious Disease"/>
            <person name="Wu L."/>
            <person name="Ma J."/>
        </authorList>
    </citation>
    <scope>NUCLEOTIDE SEQUENCE [LARGE SCALE GENOMIC DNA]</scope>
    <source>
        <strain evidence="5">GH52</strain>
    </source>
</reference>
<dbReference type="Gene3D" id="3.90.850.10">
    <property type="entry name" value="Fumarylacetoacetase-like, C-terminal domain"/>
    <property type="match status" value="1"/>
</dbReference>
<feature type="domain" description="Fumarylacetoacetase-like C-terminal" evidence="3">
    <location>
        <begin position="85"/>
        <end position="291"/>
    </location>
</feature>
<dbReference type="PANTHER" id="PTHR42796">
    <property type="entry name" value="FUMARYLACETOACETATE HYDROLASE DOMAIN-CONTAINING PROTEIN 2A-RELATED"/>
    <property type="match status" value="1"/>
</dbReference>
<gene>
    <name evidence="4" type="ORF">ACFSJH_20385</name>
</gene>
<proteinExistence type="inferred from homology"/>
<dbReference type="InterPro" id="IPR051121">
    <property type="entry name" value="FAH"/>
</dbReference>
<keyword evidence="4" id="KW-0378">Hydrolase</keyword>
<dbReference type="Proteomes" id="UP001597362">
    <property type="component" value="Unassembled WGS sequence"/>
</dbReference>
<evidence type="ECO:0000313" key="4">
    <source>
        <dbReference type="EMBL" id="MFD2118062.1"/>
    </source>
</evidence>
<dbReference type="GO" id="GO:0016787">
    <property type="term" value="F:hydrolase activity"/>
    <property type="evidence" value="ECO:0007669"/>
    <property type="project" value="UniProtKB-KW"/>
</dbReference>
<dbReference type="Pfam" id="PF01557">
    <property type="entry name" value="FAA_hydrolase"/>
    <property type="match status" value="1"/>
</dbReference>
<name>A0ABW4YR64_9BACL</name>
<evidence type="ECO:0000256" key="2">
    <source>
        <dbReference type="ARBA" id="ARBA00022723"/>
    </source>
</evidence>
<evidence type="ECO:0000259" key="3">
    <source>
        <dbReference type="Pfam" id="PF01557"/>
    </source>
</evidence>
<dbReference type="InterPro" id="IPR036663">
    <property type="entry name" value="Fumarylacetoacetase_C_sf"/>
</dbReference>
<evidence type="ECO:0000313" key="5">
    <source>
        <dbReference type="Proteomes" id="UP001597362"/>
    </source>
</evidence>
<keyword evidence="5" id="KW-1185">Reference proteome</keyword>
<dbReference type="InterPro" id="IPR011234">
    <property type="entry name" value="Fumarylacetoacetase-like_C"/>
</dbReference>
<keyword evidence="2" id="KW-0479">Metal-binding</keyword>
<sequence length="306" mass="33556">MKTITFMKADVPALGLLVDDLILDVAAAAQHYNSTVAQHDMQLIAGGASAIGQLEALALQAQSNPELWLQEADIVWGPSVTRPNKLICVGLNYRKHADETNAAYPEYPILFNKFNNTLTGHKHDIAIPSVTSQLDYEVELAIVIGKEAKYVAYADALDYVYGYTIVNDLSARDLQMRTPQWLLGKTCDGFSPLGPYLVSADEVGDPNQLNVRTIVNGDVRQDSNTSDMIFNCAEIVSYISQHMTLTPGDVILTGTPEGVVLGLPEAERVFLQPGDEVVIEIEKLGRLENRFVAEPDKPANWKRIGS</sequence>
<dbReference type="SUPFAM" id="SSF56529">
    <property type="entry name" value="FAH"/>
    <property type="match status" value="1"/>
</dbReference>
<dbReference type="RefSeq" id="WP_377775608.1">
    <property type="nucleotide sequence ID" value="NZ_JBHUHO010000049.1"/>
</dbReference>
<comment type="caution">
    <text evidence="4">The sequence shown here is derived from an EMBL/GenBank/DDBJ whole genome shotgun (WGS) entry which is preliminary data.</text>
</comment>
<comment type="similarity">
    <text evidence="1">Belongs to the FAH family.</text>
</comment>
<accession>A0ABW4YR64</accession>
<organism evidence="4 5">
    <name type="scientific">Paenibacillus yanchengensis</name>
    <dbReference type="NCBI Taxonomy" id="2035833"/>
    <lineage>
        <taxon>Bacteria</taxon>
        <taxon>Bacillati</taxon>
        <taxon>Bacillota</taxon>
        <taxon>Bacilli</taxon>
        <taxon>Bacillales</taxon>
        <taxon>Paenibacillaceae</taxon>
        <taxon>Paenibacillus</taxon>
    </lineage>
</organism>
<dbReference type="EMBL" id="JBHUHO010000049">
    <property type="protein sequence ID" value="MFD2118062.1"/>
    <property type="molecule type" value="Genomic_DNA"/>
</dbReference>